<gene>
    <name evidence="2" type="ORF">K504DRAFT_305202</name>
</gene>
<evidence type="ECO:0000313" key="3">
    <source>
        <dbReference type="Proteomes" id="UP000799428"/>
    </source>
</evidence>
<evidence type="ECO:0000313" key="2">
    <source>
        <dbReference type="EMBL" id="KAF2708367.1"/>
    </source>
</evidence>
<accession>A0A6G1K7L9</accession>
<proteinExistence type="predicted"/>
<organism evidence="2 3">
    <name type="scientific">Pleomassaria siparia CBS 279.74</name>
    <dbReference type="NCBI Taxonomy" id="1314801"/>
    <lineage>
        <taxon>Eukaryota</taxon>
        <taxon>Fungi</taxon>
        <taxon>Dikarya</taxon>
        <taxon>Ascomycota</taxon>
        <taxon>Pezizomycotina</taxon>
        <taxon>Dothideomycetes</taxon>
        <taxon>Pleosporomycetidae</taxon>
        <taxon>Pleosporales</taxon>
        <taxon>Pleomassariaceae</taxon>
        <taxon>Pleomassaria</taxon>
    </lineage>
</organism>
<sequence length="83" mass="9276">MYRFPVPPPPPPPQNCISAHTTKPLHHLTSHAPPTKQTTRPHFHCIPLPHTLTHTHTHLPLAIDSLTKAQPLPYVRSSVCCTE</sequence>
<feature type="compositionally biased region" description="Pro residues" evidence="1">
    <location>
        <begin position="1"/>
        <end position="14"/>
    </location>
</feature>
<dbReference type="EMBL" id="MU005772">
    <property type="protein sequence ID" value="KAF2708367.1"/>
    <property type="molecule type" value="Genomic_DNA"/>
</dbReference>
<keyword evidence="3" id="KW-1185">Reference proteome</keyword>
<reference evidence="2" key="1">
    <citation type="journal article" date="2020" name="Stud. Mycol.">
        <title>101 Dothideomycetes genomes: a test case for predicting lifestyles and emergence of pathogens.</title>
        <authorList>
            <person name="Haridas S."/>
            <person name="Albert R."/>
            <person name="Binder M."/>
            <person name="Bloem J."/>
            <person name="Labutti K."/>
            <person name="Salamov A."/>
            <person name="Andreopoulos B."/>
            <person name="Baker S."/>
            <person name="Barry K."/>
            <person name="Bills G."/>
            <person name="Bluhm B."/>
            <person name="Cannon C."/>
            <person name="Castanera R."/>
            <person name="Culley D."/>
            <person name="Daum C."/>
            <person name="Ezra D."/>
            <person name="Gonzalez J."/>
            <person name="Henrissat B."/>
            <person name="Kuo A."/>
            <person name="Liang C."/>
            <person name="Lipzen A."/>
            <person name="Lutzoni F."/>
            <person name="Magnuson J."/>
            <person name="Mondo S."/>
            <person name="Nolan M."/>
            <person name="Ohm R."/>
            <person name="Pangilinan J."/>
            <person name="Park H.-J."/>
            <person name="Ramirez L."/>
            <person name="Alfaro M."/>
            <person name="Sun H."/>
            <person name="Tritt A."/>
            <person name="Yoshinaga Y."/>
            <person name="Zwiers L.-H."/>
            <person name="Turgeon B."/>
            <person name="Goodwin S."/>
            <person name="Spatafora J."/>
            <person name="Crous P."/>
            <person name="Grigoriev I."/>
        </authorList>
    </citation>
    <scope>NUCLEOTIDE SEQUENCE</scope>
    <source>
        <strain evidence="2">CBS 279.74</strain>
    </source>
</reference>
<dbReference type="AlphaFoldDB" id="A0A6G1K7L9"/>
<feature type="region of interest" description="Disordered" evidence="1">
    <location>
        <begin position="1"/>
        <end position="20"/>
    </location>
</feature>
<protein>
    <submittedName>
        <fullName evidence="2">Uncharacterized protein</fullName>
    </submittedName>
</protein>
<evidence type="ECO:0000256" key="1">
    <source>
        <dbReference type="SAM" id="MobiDB-lite"/>
    </source>
</evidence>
<name>A0A6G1K7L9_9PLEO</name>
<dbReference type="Proteomes" id="UP000799428">
    <property type="component" value="Unassembled WGS sequence"/>
</dbReference>